<accession>A0A5P1F461</accession>
<dbReference type="AlphaFoldDB" id="A0A5P1F461"/>
<name>A0A5P1F461_ASPOF</name>
<sequence>MSKMEVYKPTRATKRLGIETAARLRWLLHPAARPVLSDGDVVHPLGSHASCGIPSAATRGPRRLLRFFPPSLGAHIAGSGFLRHRSMEAGSAAAKRLRHSHGPWCYCRGTGSRGGAAGCLGMGDCCEDEKLVRGCDGLVAQLDEVDGGGGDRSLEEELGEKEEEESDREFDEVQGVEEGANVGLERNIVHHCDSEQASERVGGLTNINGREHEVLGVVEGSGHYEDSDASSWR</sequence>
<dbReference type="Proteomes" id="UP000243459">
    <property type="component" value="Chromosome 4"/>
</dbReference>
<keyword evidence="3" id="KW-1185">Reference proteome</keyword>
<evidence type="ECO:0000256" key="1">
    <source>
        <dbReference type="SAM" id="MobiDB-lite"/>
    </source>
</evidence>
<protein>
    <submittedName>
        <fullName evidence="2">Uncharacterized protein</fullName>
    </submittedName>
</protein>
<gene>
    <name evidence="2" type="ORF">A4U43_C04F24870</name>
</gene>
<evidence type="ECO:0000313" key="2">
    <source>
        <dbReference type="EMBL" id="ONK72914.1"/>
    </source>
</evidence>
<dbReference type="EMBL" id="CM007384">
    <property type="protein sequence ID" value="ONK72914.1"/>
    <property type="molecule type" value="Genomic_DNA"/>
</dbReference>
<feature type="compositionally biased region" description="Acidic residues" evidence="1">
    <location>
        <begin position="154"/>
        <end position="172"/>
    </location>
</feature>
<organism evidence="2 3">
    <name type="scientific">Asparagus officinalis</name>
    <name type="common">Garden asparagus</name>
    <dbReference type="NCBI Taxonomy" id="4686"/>
    <lineage>
        <taxon>Eukaryota</taxon>
        <taxon>Viridiplantae</taxon>
        <taxon>Streptophyta</taxon>
        <taxon>Embryophyta</taxon>
        <taxon>Tracheophyta</taxon>
        <taxon>Spermatophyta</taxon>
        <taxon>Magnoliopsida</taxon>
        <taxon>Liliopsida</taxon>
        <taxon>Asparagales</taxon>
        <taxon>Asparagaceae</taxon>
        <taxon>Asparagoideae</taxon>
        <taxon>Asparagus</taxon>
    </lineage>
</organism>
<reference evidence="3" key="1">
    <citation type="journal article" date="2017" name="Nat. Commun.">
        <title>The asparagus genome sheds light on the origin and evolution of a young Y chromosome.</title>
        <authorList>
            <person name="Harkess A."/>
            <person name="Zhou J."/>
            <person name="Xu C."/>
            <person name="Bowers J.E."/>
            <person name="Van der Hulst R."/>
            <person name="Ayyampalayam S."/>
            <person name="Mercati F."/>
            <person name="Riccardi P."/>
            <person name="McKain M.R."/>
            <person name="Kakrana A."/>
            <person name="Tang H."/>
            <person name="Ray J."/>
            <person name="Groenendijk J."/>
            <person name="Arikit S."/>
            <person name="Mathioni S.M."/>
            <person name="Nakano M."/>
            <person name="Shan H."/>
            <person name="Telgmann-Rauber A."/>
            <person name="Kanno A."/>
            <person name="Yue Z."/>
            <person name="Chen H."/>
            <person name="Li W."/>
            <person name="Chen Y."/>
            <person name="Xu X."/>
            <person name="Zhang Y."/>
            <person name="Luo S."/>
            <person name="Chen H."/>
            <person name="Gao J."/>
            <person name="Mao Z."/>
            <person name="Pires J.C."/>
            <person name="Luo M."/>
            <person name="Kudrna D."/>
            <person name="Wing R.A."/>
            <person name="Meyers B.C."/>
            <person name="Yi K."/>
            <person name="Kong H."/>
            <person name="Lavrijsen P."/>
            <person name="Sunseri F."/>
            <person name="Falavigna A."/>
            <person name="Ye Y."/>
            <person name="Leebens-Mack J.H."/>
            <person name="Chen G."/>
        </authorList>
    </citation>
    <scope>NUCLEOTIDE SEQUENCE [LARGE SCALE GENOMIC DNA]</scope>
    <source>
        <strain evidence="3">cv. DH0086</strain>
    </source>
</reference>
<evidence type="ECO:0000313" key="3">
    <source>
        <dbReference type="Proteomes" id="UP000243459"/>
    </source>
</evidence>
<feature type="region of interest" description="Disordered" evidence="1">
    <location>
        <begin position="146"/>
        <end position="172"/>
    </location>
</feature>
<proteinExistence type="predicted"/>
<dbReference type="Gramene" id="ONK72914">
    <property type="protein sequence ID" value="ONK72914"/>
    <property type="gene ID" value="A4U43_C04F24870"/>
</dbReference>